<name>A0ABS4H071_9BACL</name>
<accession>A0ABS4H071</accession>
<sequence length="64" mass="7078">MSTVYIRKIGTELGVIIPSNIVDEKKIKLGDWYGINLQEDGSIVLSPIEDVSISNVRQCDQNAT</sequence>
<organism evidence="1 2">
    <name type="scientific">Paenibacillus sediminis</name>
    <dbReference type="NCBI Taxonomy" id="664909"/>
    <lineage>
        <taxon>Bacteria</taxon>
        <taxon>Bacillati</taxon>
        <taxon>Bacillota</taxon>
        <taxon>Bacilli</taxon>
        <taxon>Bacillales</taxon>
        <taxon>Paenibacillaceae</taxon>
        <taxon>Paenibacillus</taxon>
    </lineage>
</organism>
<comment type="caution">
    <text evidence="1">The sequence shown here is derived from an EMBL/GenBank/DDBJ whole genome shotgun (WGS) entry which is preliminary data.</text>
</comment>
<dbReference type="Gene3D" id="2.10.260.10">
    <property type="match status" value="1"/>
</dbReference>
<reference evidence="1 2" key="1">
    <citation type="submission" date="2021-03" db="EMBL/GenBank/DDBJ databases">
        <title>Genomic Encyclopedia of Type Strains, Phase IV (KMG-IV): sequencing the most valuable type-strain genomes for metagenomic binning, comparative biology and taxonomic classification.</title>
        <authorList>
            <person name="Goeker M."/>
        </authorList>
    </citation>
    <scope>NUCLEOTIDE SEQUENCE [LARGE SCALE GENOMIC DNA]</scope>
    <source>
        <strain evidence="1 2">DSM 23491</strain>
    </source>
</reference>
<protein>
    <submittedName>
        <fullName evidence="1">Antitoxin component of MazEF toxin-antitoxin module</fullName>
    </submittedName>
</protein>
<dbReference type="EMBL" id="JAGGKP010000001">
    <property type="protein sequence ID" value="MBP1935515.1"/>
    <property type="molecule type" value="Genomic_DNA"/>
</dbReference>
<evidence type="ECO:0000313" key="2">
    <source>
        <dbReference type="Proteomes" id="UP001519273"/>
    </source>
</evidence>
<dbReference type="Proteomes" id="UP001519273">
    <property type="component" value="Unassembled WGS sequence"/>
</dbReference>
<dbReference type="SUPFAM" id="SSF89447">
    <property type="entry name" value="AbrB/MazE/MraZ-like"/>
    <property type="match status" value="1"/>
</dbReference>
<proteinExistence type="predicted"/>
<keyword evidence="2" id="KW-1185">Reference proteome</keyword>
<dbReference type="InterPro" id="IPR037914">
    <property type="entry name" value="SpoVT-AbrB_sf"/>
</dbReference>
<gene>
    <name evidence="1" type="ORF">J2Z20_000376</name>
</gene>
<evidence type="ECO:0000313" key="1">
    <source>
        <dbReference type="EMBL" id="MBP1935515.1"/>
    </source>
</evidence>